<proteinExistence type="predicted"/>
<dbReference type="GO" id="GO:0003676">
    <property type="term" value="F:nucleic acid binding"/>
    <property type="evidence" value="ECO:0007669"/>
    <property type="project" value="InterPro"/>
</dbReference>
<feature type="region of interest" description="Disordered" evidence="3">
    <location>
        <begin position="120"/>
        <end position="146"/>
    </location>
</feature>
<feature type="compositionally biased region" description="Basic and acidic residues" evidence="3">
    <location>
        <begin position="120"/>
        <end position="134"/>
    </location>
</feature>
<evidence type="ECO:0000256" key="1">
    <source>
        <dbReference type="ARBA" id="ARBA00022664"/>
    </source>
</evidence>
<gene>
    <name evidence="5" type="ORF">B9479_006061</name>
</gene>
<keyword evidence="1" id="KW-0507">mRNA processing</keyword>
<protein>
    <recommendedName>
        <fullName evidence="4">CCHC-type domain-containing protein</fullName>
    </recommendedName>
</protein>
<evidence type="ECO:0000313" key="5">
    <source>
        <dbReference type="EMBL" id="TYJ53297.1"/>
    </source>
</evidence>
<dbReference type="Pfam" id="PF00098">
    <property type="entry name" value="zf-CCHC"/>
    <property type="match status" value="1"/>
</dbReference>
<organism evidence="5 6">
    <name type="scientific">Cryptococcus floricola</name>
    <dbReference type="NCBI Taxonomy" id="2591691"/>
    <lineage>
        <taxon>Eukaryota</taxon>
        <taxon>Fungi</taxon>
        <taxon>Dikarya</taxon>
        <taxon>Basidiomycota</taxon>
        <taxon>Agaricomycotina</taxon>
        <taxon>Tremellomycetes</taxon>
        <taxon>Tremellales</taxon>
        <taxon>Cryptococcaceae</taxon>
        <taxon>Cryptococcus</taxon>
    </lineage>
</organism>
<evidence type="ECO:0000256" key="2">
    <source>
        <dbReference type="PROSITE-ProRule" id="PRU00047"/>
    </source>
</evidence>
<feature type="domain" description="CCHC-type" evidence="4">
    <location>
        <begin position="147"/>
        <end position="161"/>
    </location>
</feature>
<dbReference type="Proteomes" id="UP000322245">
    <property type="component" value="Unassembled WGS sequence"/>
</dbReference>
<evidence type="ECO:0000256" key="3">
    <source>
        <dbReference type="SAM" id="MobiDB-lite"/>
    </source>
</evidence>
<name>A0A5D3AP36_9TREE</name>
<dbReference type="Gene3D" id="4.10.60.10">
    <property type="entry name" value="Zinc finger, CCHC-type"/>
    <property type="match status" value="1"/>
</dbReference>
<dbReference type="SUPFAM" id="SSF57756">
    <property type="entry name" value="Retrovirus zinc finger-like domains"/>
    <property type="match status" value="1"/>
</dbReference>
<dbReference type="GO" id="GO:0006397">
    <property type="term" value="P:mRNA processing"/>
    <property type="evidence" value="ECO:0007669"/>
    <property type="project" value="UniProtKB-KW"/>
</dbReference>
<sequence length="338" mass="37264">MAPPAHNRALPPKTNRPELRLATNRVLNLLQLHSNPTAAEMLAHEAEFRWLWAAAKQAGNEYTMADRCATFVYSLPKRDPEFAVEYMLYYWPRLRTDGSGPTWIECMQIYHDMISMREYDERDGKRSSSARRDQQGGGGSGTDRRSCFACRQKGHISRECPTPKKSTKPKSGAGTVKGKDEEEATILLPSFCVENVAPGVEPSRSVKAKHGGEASHTGKTIPNKKSFLVTTGAAHHITPQRSLLTSLRPCSGNIILPNSDRLPISAVGVLSLRDDKGDKWESLEIKDVLHVPGAIMSVLSIGQLCREGWGIDFGGDVMKRGQTVVGMTRVGHLLYVSV</sequence>
<keyword evidence="2" id="KW-0479">Metal-binding</keyword>
<feature type="region of interest" description="Disordered" evidence="3">
    <location>
        <begin position="158"/>
        <end position="180"/>
    </location>
</feature>
<dbReference type="AlphaFoldDB" id="A0A5D3AP36"/>
<evidence type="ECO:0000313" key="6">
    <source>
        <dbReference type="Proteomes" id="UP000322245"/>
    </source>
</evidence>
<keyword evidence="6" id="KW-1185">Reference proteome</keyword>
<comment type="caution">
    <text evidence="5">The sequence shown here is derived from an EMBL/GenBank/DDBJ whole genome shotgun (WGS) entry which is preliminary data.</text>
</comment>
<reference evidence="5 6" key="1">
    <citation type="submission" date="2017-05" db="EMBL/GenBank/DDBJ databases">
        <title>The Genome Sequence of Tsuchiyaea wingfieldii DSM 27421.</title>
        <authorList>
            <person name="Cuomo C."/>
            <person name="Passer A."/>
            <person name="Billmyre B."/>
            <person name="Heitman J."/>
        </authorList>
    </citation>
    <scope>NUCLEOTIDE SEQUENCE [LARGE SCALE GENOMIC DNA]</scope>
    <source>
        <strain evidence="5 6">DSM 27421</strain>
    </source>
</reference>
<dbReference type="EMBL" id="NIDF01000094">
    <property type="protein sequence ID" value="TYJ53297.1"/>
    <property type="molecule type" value="Genomic_DNA"/>
</dbReference>
<accession>A0A5D3AP36</accession>
<dbReference type="InterPro" id="IPR054722">
    <property type="entry name" value="PolX-like_BBD"/>
</dbReference>
<dbReference type="InterPro" id="IPR001878">
    <property type="entry name" value="Znf_CCHC"/>
</dbReference>
<dbReference type="InterPro" id="IPR036875">
    <property type="entry name" value="Znf_CCHC_sf"/>
</dbReference>
<dbReference type="SMART" id="SM00343">
    <property type="entry name" value="ZnF_C2HC"/>
    <property type="match status" value="1"/>
</dbReference>
<evidence type="ECO:0000259" key="4">
    <source>
        <dbReference type="PROSITE" id="PS50158"/>
    </source>
</evidence>
<keyword evidence="2" id="KW-0862">Zinc</keyword>
<dbReference type="Pfam" id="PF22936">
    <property type="entry name" value="Pol_BBD"/>
    <property type="match status" value="1"/>
</dbReference>
<dbReference type="PROSITE" id="PS50158">
    <property type="entry name" value="ZF_CCHC"/>
    <property type="match status" value="1"/>
</dbReference>
<keyword evidence="2" id="KW-0863">Zinc-finger</keyword>
<dbReference type="GO" id="GO:0008270">
    <property type="term" value="F:zinc ion binding"/>
    <property type="evidence" value="ECO:0007669"/>
    <property type="project" value="UniProtKB-KW"/>
</dbReference>